<name>A0A1E5PZI7_9ACTN</name>
<dbReference type="InterPro" id="IPR007895">
    <property type="entry name" value="MASE1"/>
</dbReference>
<keyword evidence="4 6" id="KW-1133">Transmembrane helix</keyword>
<dbReference type="Pfam" id="PF05231">
    <property type="entry name" value="MASE1"/>
    <property type="match status" value="1"/>
</dbReference>
<feature type="domain" description="MASE1" evidence="7">
    <location>
        <begin position="18"/>
        <end position="291"/>
    </location>
</feature>
<evidence type="ECO:0000256" key="3">
    <source>
        <dbReference type="ARBA" id="ARBA00022692"/>
    </source>
</evidence>
<evidence type="ECO:0000256" key="1">
    <source>
        <dbReference type="ARBA" id="ARBA00004651"/>
    </source>
</evidence>
<feature type="transmembrane region" description="Helical" evidence="6">
    <location>
        <begin position="64"/>
        <end position="83"/>
    </location>
</feature>
<evidence type="ECO:0000313" key="9">
    <source>
        <dbReference type="Proteomes" id="UP000095705"/>
    </source>
</evidence>
<evidence type="ECO:0000256" key="2">
    <source>
        <dbReference type="ARBA" id="ARBA00022475"/>
    </source>
</evidence>
<feature type="transmembrane region" description="Helical" evidence="6">
    <location>
        <begin position="12"/>
        <end position="30"/>
    </location>
</feature>
<evidence type="ECO:0000313" key="8">
    <source>
        <dbReference type="EMBL" id="OEJ34969.1"/>
    </source>
</evidence>
<organism evidence="8 9">
    <name type="scientific">Streptomyces subrutilus</name>
    <dbReference type="NCBI Taxonomy" id="36818"/>
    <lineage>
        <taxon>Bacteria</taxon>
        <taxon>Bacillati</taxon>
        <taxon>Actinomycetota</taxon>
        <taxon>Actinomycetes</taxon>
        <taxon>Kitasatosporales</taxon>
        <taxon>Streptomycetaceae</taxon>
        <taxon>Streptomyces</taxon>
    </lineage>
</organism>
<dbReference type="RefSeq" id="WP_069923158.1">
    <property type="nucleotide sequence ID" value="NZ_MEHK01000001.1"/>
</dbReference>
<feature type="transmembrane region" description="Helical" evidence="6">
    <location>
        <begin position="120"/>
        <end position="144"/>
    </location>
</feature>
<keyword evidence="2" id="KW-1003">Cell membrane</keyword>
<comment type="caution">
    <text evidence="8">The sequence shown here is derived from an EMBL/GenBank/DDBJ whole genome shotgun (WGS) entry which is preliminary data.</text>
</comment>
<dbReference type="EMBL" id="MEHK01000001">
    <property type="protein sequence ID" value="OEJ34969.1"/>
    <property type="molecule type" value="Genomic_DNA"/>
</dbReference>
<gene>
    <name evidence="8" type="ORF">BGK67_29830</name>
</gene>
<keyword evidence="5 6" id="KW-0472">Membrane</keyword>
<keyword evidence="9" id="KW-1185">Reference proteome</keyword>
<feature type="transmembrane region" description="Helical" evidence="6">
    <location>
        <begin position="36"/>
        <end position="57"/>
    </location>
</feature>
<feature type="transmembrane region" description="Helical" evidence="6">
    <location>
        <begin position="214"/>
        <end position="232"/>
    </location>
</feature>
<evidence type="ECO:0000259" key="7">
    <source>
        <dbReference type="Pfam" id="PF05231"/>
    </source>
</evidence>
<protein>
    <recommendedName>
        <fullName evidence="7">MASE1 domain-containing protein</fullName>
    </recommendedName>
</protein>
<keyword evidence="3 6" id="KW-0812">Transmembrane</keyword>
<comment type="subcellular location">
    <subcellularLocation>
        <location evidence="1">Cell membrane</location>
        <topology evidence="1">Multi-pass membrane protein</topology>
    </subcellularLocation>
</comment>
<evidence type="ECO:0000256" key="6">
    <source>
        <dbReference type="SAM" id="Phobius"/>
    </source>
</evidence>
<feature type="transmembrane region" description="Helical" evidence="6">
    <location>
        <begin position="191"/>
        <end position="208"/>
    </location>
</feature>
<dbReference type="Proteomes" id="UP000095705">
    <property type="component" value="Unassembled WGS sequence"/>
</dbReference>
<feature type="transmembrane region" description="Helical" evidence="6">
    <location>
        <begin position="156"/>
        <end position="179"/>
    </location>
</feature>
<dbReference type="STRING" id="36818.BGK67_29830"/>
<accession>A0A1E5PZI7</accession>
<dbReference type="AlphaFoldDB" id="A0A1E5PZI7"/>
<sequence>MMRTEGFPRLGMTVLRILLVAAAYFAGGRIGLLQQVVIQGAVVTPLWPPTGIALACLLWQGLRVWPGIALGACLVILSISGSIDPVGFGIAAGNTLAPVCAFLLLRRFRFRVTLDRLRDGVALVFLGGLGPMLISSTIGAGLLLLTGSMPQSGFWIVWWTWWAGDAMGVLVITPLLLVLRMARLPSDAYRWAEAGALLASAFAITLLATRSDLALLFLVFPLLVWAALRFQLEGSAPCMLLVSAMANSAAIDQDGPFERHTLVEAMVNLQALNGSAALTSLLLSAVVTEQNIIRARIEQACQDLAEVVERLAPGKAASAWPPRDEDGVETRGG</sequence>
<evidence type="ECO:0000256" key="4">
    <source>
        <dbReference type="ARBA" id="ARBA00022989"/>
    </source>
</evidence>
<proteinExistence type="predicted"/>
<dbReference type="GO" id="GO:0005886">
    <property type="term" value="C:plasma membrane"/>
    <property type="evidence" value="ECO:0007669"/>
    <property type="project" value="UniProtKB-SubCell"/>
</dbReference>
<reference evidence="8 9" key="1">
    <citation type="submission" date="2016-08" db="EMBL/GenBank/DDBJ databases">
        <title>The complete genome of Streptomyces subrutilus 10-1-1.</title>
        <authorList>
            <person name="Chen X."/>
        </authorList>
    </citation>
    <scope>NUCLEOTIDE SEQUENCE [LARGE SCALE GENOMIC DNA]</scope>
    <source>
        <strain evidence="8 9">10-1-1</strain>
    </source>
</reference>
<evidence type="ECO:0000256" key="5">
    <source>
        <dbReference type="ARBA" id="ARBA00023136"/>
    </source>
</evidence>
<feature type="transmembrane region" description="Helical" evidence="6">
    <location>
        <begin position="89"/>
        <end position="108"/>
    </location>
</feature>